<feature type="domain" description="Peptidoglycan binding-like" evidence="1">
    <location>
        <begin position="371"/>
        <end position="419"/>
    </location>
</feature>
<dbReference type="PANTHER" id="PTHR30163">
    <property type="entry name" value="MEMBRANE-BOUND LYTIC MUREIN TRANSGLYCOSYLASE B"/>
    <property type="match status" value="1"/>
</dbReference>
<sequence length="425" mass="47265">MQSQNTISVTGVWSRKGSLRRLLITACLLCCCLLGSLTGMAVAVPIEHQSFTEFLDSFYLEAAKKGITQDTYKRAFAGVTAPDATILEKAAYQPEFTTEIWDYLDARVNPRSVDDGRIMAGVYGELLQQVEEKFGVEAPVILAIWSMETSYGAALLRSSRLYYIPRALATLAYADKRRQKFARSQLIATLEIVQAGEVSLDQLTGSWAGAMGHTQFIPTSFLAYGVDMDGNGRRDIWNSIPDALATAANLLRSNKWRTGKPWGYEVVVPVRGAQLKGKTKTLAQWQKLGFKRPDGTPFEGLEDKAELLMIAGDNGPGFLMLRNFFVLKRYNNSDFYALAVGLLADQLAGRKKMAQAWPRPEGSLSVDEKFELQELLKRKGFYVGGVDGQIGDNSRKAIRAFQQRHGLQVDGQISRELLEVVRKKQ</sequence>
<name>M1N9Y9_DESSD</name>
<gene>
    <name evidence="3" type="ordered locus">UWK_00081</name>
</gene>
<evidence type="ECO:0000313" key="4">
    <source>
        <dbReference type="Proteomes" id="UP000011721"/>
    </source>
</evidence>
<dbReference type="Gene3D" id="1.10.8.350">
    <property type="entry name" value="Bacterial muramidase"/>
    <property type="match status" value="1"/>
</dbReference>
<reference evidence="4" key="1">
    <citation type="journal article" date="2013" name="Stand. Genomic Sci.">
        <title>Complete genome sequence of Desulfocapsa sulfexigens, a marine deltaproteobacterium specialized in disproportionating inorganic sulfur compounds.</title>
        <authorList>
            <person name="Finster K.W."/>
            <person name="Kjeldsen K.U."/>
            <person name="Kube M."/>
            <person name="Reinhardt R."/>
            <person name="Mussmann M."/>
            <person name="Amann R."/>
            <person name="Schreiber L."/>
        </authorList>
    </citation>
    <scope>NUCLEOTIDE SEQUENCE [LARGE SCALE GENOMIC DNA]</scope>
    <source>
        <strain evidence="4">DSM 10523 / SB164P1</strain>
    </source>
</reference>
<dbReference type="Gene3D" id="1.10.101.10">
    <property type="entry name" value="PGBD-like superfamily/PGBD"/>
    <property type="match status" value="1"/>
</dbReference>
<dbReference type="NCBIfam" id="TIGR02283">
    <property type="entry name" value="MltB_2"/>
    <property type="match status" value="1"/>
</dbReference>
<dbReference type="InterPro" id="IPR036366">
    <property type="entry name" value="PGBDSf"/>
</dbReference>
<dbReference type="InterPro" id="IPR031304">
    <property type="entry name" value="SLT_2"/>
</dbReference>
<evidence type="ECO:0000313" key="3">
    <source>
        <dbReference type="EMBL" id="AGF76669.1"/>
    </source>
</evidence>
<dbReference type="EMBL" id="CP003985">
    <property type="protein sequence ID" value="AGF76669.1"/>
    <property type="molecule type" value="Genomic_DNA"/>
</dbReference>
<dbReference type="PATRIC" id="fig|1167006.5.peg.91"/>
<evidence type="ECO:0000259" key="2">
    <source>
        <dbReference type="Pfam" id="PF13406"/>
    </source>
</evidence>
<dbReference type="InterPro" id="IPR011970">
    <property type="entry name" value="MltB_2"/>
</dbReference>
<dbReference type="HOGENOM" id="CLU_035402_0_2_7"/>
<dbReference type="InterPro" id="IPR036365">
    <property type="entry name" value="PGBD-like_sf"/>
</dbReference>
<dbReference type="CDD" id="cd13399">
    <property type="entry name" value="Slt35-like"/>
    <property type="match status" value="1"/>
</dbReference>
<dbReference type="Pfam" id="PF01471">
    <property type="entry name" value="PG_binding_1"/>
    <property type="match status" value="1"/>
</dbReference>
<dbReference type="Gene3D" id="1.10.530.10">
    <property type="match status" value="1"/>
</dbReference>
<dbReference type="PANTHER" id="PTHR30163:SF8">
    <property type="entry name" value="LYTIC MUREIN TRANSGLYCOSYLASE"/>
    <property type="match status" value="1"/>
</dbReference>
<dbReference type="InterPro" id="IPR023346">
    <property type="entry name" value="Lysozyme-like_dom_sf"/>
</dbReference>
<accession>M1N9Y9</accession>
<organism evidence="3 4">
    <name type="scientific">Desulfocapsa sulfexigens (strain DSM 10523 / SB164P1)</name>
    <dbReference type="NCBI Taxonomy" id="1167006"/>
    <lineage>
        <taxon>Bacteria</taxon>
        <taxon>Pseudomonadati</taxon>
        <taxon>Thermodesulfobacteriota</taxon>
        <taxon>Desulfobulbia</taxon>
        <taxon>Desulfobulbales</taxon>
        <taxon>Desulfocapsaceae</taxon>
        <taxon>Desulfocapsa</taxon>
    </lineage>
</organism>
<evidence type="ECO:0000259" key="1">
    <source>
        <dbReference type="Pfam" id="PF01471"/>
    </source>
</evidence>
<dbReference type="AlphaFoldDB" id="M1N9Y9"/>
<dbReference type="KEGG" id="dsf:UWK_00081"/>
<dbReference type="Proteomes" id="UP000011721">
    <property type="component" value="Chromosome"/>
</dbReference>
<proteinExistence type="predicted"/>
<dbReference type="GO" id="GO:0008933">
    <property type="term" value="F:peptidoglycan lytic transglycosylase activity"/>
    <property type="evidence" value="ECO:0007669"/>
    <property type="project" value="TreeGrafter"/>
</dbReference>
<dbReference type="InterPro" id="IPR002477">
    <property type="entry name" value="Peptidoglycan-bd-like"/>
</dbReference>
<dbReference type="Pfam" id="PF13406">
    <property type="entry name" value="SLT_2"/>
    <property type="match status" value="1"/>
</dbReference>
<protein>
    <submittedName>
        <fullName evidence="3">Lytic murein transglycosylase</fullName>
    </submittedName>
</protein>
<dbReference type="eggNOG" id="COG3409">
    <property type="taxonomic scope" value="Bacteria"/>
</dbReference>
<dbReference type="SUPFAM" id="SSF47090">
    <property type="entry name" value="PGBD-like"/>
    <property type="match status" value="1"/>
</dbReference>
<dbReference type="GO" id="GO:0009253">
    <property type="term" value="P:peptidoglycan catabolic process"/>
    <property type="evidence" value="ECO:0007669"/>
    <property type="project" value="TreeGrafter"/>
</dbReference>
<feature type="domain" description="Transglycosylase SLT" evidence="2">
    <location>
        <begin position="51"/>
        <end position="345"/>
    </location>
</feature>
<dbReference type="STRING" id="1167006.UWK_00081"/>
<dbReference type="eggNOG" id="COG2951">
    <property type="taxonomic scope" value="Bacteria"/>
</dbReference>
<dbReference type="SUPFAM" id="SSF53955">
    <property type="entry name" value="Lysozyme-like"/>
    <property type="match status" value="1"/>
</dbReference>
<keyword evidence="4" id="KW-1185">Reference proteome</keyword>
<dbReference type="InterPro" id="IPR043426">
    <property type="entry name" value="MltB-like"/>
</dbReference>